<dbReference type="Proteomes" id="UP000682739">
    <property type="component" value="Chromosome"/>
</dbReference>
<feature type="transmembrane region" description="Helical" evidence="1">
    <location>
        <begin position="82"/>
        <end position="102"/>
    </location>
</feature>
<evidence type="ECO:0000313" key="2">
    <source>
        <dbReference type="EMBL" id="QTH63655.1"/>
    </source>
</evidence>
<evidence type="ECO:0008006" key="4">
    <source>
        <dbReference type="Google" id="ProtNLM"/>
    </source>
</evidence>
<keyword evidence="1" id="KW-0812">Transmembrane</keyword>
<dbReference type="RefSeq" id="WP_208831710.1">
    <property type="nucleotide sequence ID" value="NZ_CP072110.1"/>
</dbReference>
<keyword evidence="1" id="KW-1133">Transmembrane helix</keyword>
<evidence type="ECO:0000313" key="3">
    <source>
        <dbReference type="Proteomes" id="UP000682739"/>
    </source>
</evidence>
<keyword evidence="1" id="KW-0472">Membrane</keyword>
<name>A0A975DDH7_9GAMM</name>
<dbReference type="Pfam" id="PF19588">
    <property type="entry name" value="SxtJ"/>
    <property type="match status" value="1"/>
</dbReference>
<dbReference type="AlphaFoldDB" id="A0A975DDH7"/>
<feature type="transmembrane region" description="Helical" evidence="1">
    <location>
        <begin position="41"/>
        <end position="62"/>
    </location>
</feature>
<evidence type="ECO:0000256" key="1">
    <source>
        <dbReference type="SAM" id="Phobius"/>
    </source>
</evidence>
<accession>A0A975DDH7</accession>
<keyword evidence="3" id="KW-1185">Reference proteome</keyword>
<gene>
    <name evidence="2" type="ORF">J1N51_13170</name>
</gene>
<dbReference type="InterPro" id="IPR045781">
    <property type="entry name" value="SxtJ"/>
</dbReference>
<dbReference type="KEGG" id="psym:J1N51_13170"/>
<dbReference type="EMBL" id="CP072110">
    <property type="protein sequence ID" value="QTH63655.1"/>
    <property type="molecule type" value="Genomic_DNA"/>
</dbReference>
<reference evidence="2" key="1">
    <citation type="submission" date="2021-03" db="EMBL/GenBank/DDBJ databases">
        <title>Description of Psychrosphaera ytuae sp. nov. isolated from deep sea sediment of South China Sea.</title>
        <authorList>
            <person name="Zhang J."/>
            <person name="Xu X.-D."/>
        </authorList>
    </citation>
    <scope>NUCLEOTIDE SEQUENCE</scope>
    <source>
        <strain evidence="2">MTZ26</strain>
    </source>
</reference>
<proteinExistence type="predicted"/>
<protein>
    <recommendedName>
        <fullName evidence="4">SxtJ</fullName>
    </recommendedName>
</protein>
<organism evidence="2 3">
    <name type="scientific">Psychrosphaera ytuae</name>
    <dbReference type="NCBI Taxonomy" id="2820710"/>
    <lineage>
        <taxon>Bacteria</taxon>
        <taxon>Pseudomonadati</taxon>
        <taxon>Pseudomonadota</taxon>
        <taxon>Gammaproteobacteria</taxon>
        <taxon>Alteromonadales</taxon>
        <taxon>Pseudoalteromonadaceae</taxon>
        <taxon>Psychrosphaera</taxon>
    </lineage>
</organism>
<sequence length="133" mass="15511">MDNLQKHNTSELKRFALTMAWAFPLFFSLLLPWLFNYNYQVWPMVVTGGLLTLYLVWPKGLFYPYKVWMSLAGIIGWVNTRLVLGVCFYVMLLPLGLVLKLFGKLQYKNKVKGTSNYRAPEAKSDKQSLEYPF</sequence>
<feature type="transmembrane region" description="Helical" evidence="1">
    <location>
        <begin position="15"/>
        <end position="34"/>
    </location>
</feature>